<dbReference type="PROSITE" id="PS51826">
    <property type="entry name" value="PSBD"/>
    <property type="match status" value="1"/>
</dbReference>
<feature type="domain" description="Peripheral subunit-binding (PSBD)" evidence="9">
    <location>
        <begin position="178"/>
        <end position="215"/>
    </location>
</feature>
<comment type="cofactor">
    <cofactor evidence="1 6">
        <name>(R)-lipoate</name>
        <dbReference type="ChEBI" id="CHEBI:83088"/>
    </cofactor>
</comment>
<feature type="compositionally biased region" description="Low complexity" evidence="7">
    <location>
        <begin position="73"/>
        <end position="111"/>
    </location>
</feature>
<dbReference type="InterPro" id="IPR001078">
    <property type="entry name" value="2-oxoacid_DH_actylTfrase"/>
</dbReference>
<name>A0A6I6FQA4_9ACTN</name>
<evidence type="ECO:0000256" key="1">
    <source>
        <dbReference type="ARBA" id="ARBA00001938"/>
    </source>
</evidence>
<dbReference type="GO" id="GO:0005737">
    <property type="term" value="C:cytoplasm"/>
    <property type="evidence" value="ECO:0007669"/>
    <property type="project" value="TreeGrafter"/>
</dbReference>
<dbReference type="InterPro" id="IPR036625">
    <property type="entry name" value="E3-bd_dom_sf"/>
</dbReference>
<dbReference type="GO" id="GO:0016407">
    <property type="term" value="F:acetyltransferase activity"/>
    <property type="evidence" value="ECO:0007669"/>
    <property type="project" value="TreeGrafter"/>
</dbReference>
<keyword evidence="5 6" id="KW-0012">Acyltransferase</keyword>
<dbReference type="InterPro" id="IPR023213">
    <property type="entry name" value="CAT-like_dom_sf"/>
</dbReference>
<reference evidence="10 11" key="1">
    <citation type="submission" date="2018-12" db="EMBL/GenBank/DDBJ databases">
        <title>Complete genome sequence of Streptomyces ficellus NRRL8067, the producer of ficellomycin, feldamycin and nojirimycin.</title>
        <authorList>
            <person name="Zhang H."/>
            <person name="Yue R."/>
            <person name="Liu Y."/>
            <person name="Li M."/>
            <person name="Mu H."/>
            <person name="Zhang J."/>
        </authorList>
    </citation>
    <scope>NUCLEOTIDE SEQUENCE [LARGE SCALE GENOMIC DNA]</scope>
    <source>
        <strain evidence="10 11">NRRL 8067</strain>
    </source>
</reference>
<dbReference type="Proteomes" id="UP000422572">
    <property type="component" value="Chromosome"/>
</dbReference>
<evidence type="ECO:0000256" key="4">
    <source>
        <dbReference type="ARBA" id="ARBA00022823"/>
    </source>
</evidence>
<dbReference type="Gene3D" id="4.10.320.10">
    <property type="entry name" value="E3-binding domain"/>
    <property type="match status" value="1"/>
</dbReference>
<protein>
    <recommendedName>
        <fullName evidence="6">Dihydrolipoamide acetyltransferase component of pyruvate dehydrogenase complex</fullName>
        <ecNumber evidence="6">2.3.1.-</ecNumber>
    </recommendedName>
</protein>
<dbReference type="GO" id="GO:0031405">
    <property type="term" value="F:lipoic acid binding"/>
    <property type="evidence" value="ECO:0007669"/>
    <property type="project" value="TreeGrafter"/>
</dbReference>
<evidence type="ECO:0000313" key="11">
    <source>
        <dbReference type="Proteomes" id="UP000422572"/>
    </source>
</evidence>
<dbReference type="InterPro" id="IPR050743">
    <property type="entry name" value="2-oxoacid_DH_E2_comp"/>
</dbReference>
<sequence>MPDVGEGLTEAEILKWYVQPGDTVSDGQVVCEVETAKAAVELPSPYDGIVHELRFPEGTTVDVGEVIISVNVGGDAPGEPGAAQPQTAQPAAAEPAAKDAAGSAAAEDAAPAGRQPVLVGYGVAETSTKRRPRKGATAPAVPAAAAQAAVQGELNGHAGTAQAAPAPAAPAAPGSRPLAKPPVRKLAKDLGVDLATVTPTGPDGIITRDDVHAAVSVAAASVAAPAAVPVQPQAVEVPQAQPQAQPAAARETRVPVKGVRKATAQAMVGSAFTAPHVTEFVTVDVTRTMKLVEELKAGKDMAGLRVNPLLLVAKALLVAIRRNPEINASWDEAAQEIVLKHYVNLGIAAATPRGLIVPNIKDAHDKTLPELAASLGELVSTAREGKTTPAAMQGGTVTITNVGVFGVDTGTPIINPGESAILAVGAIKLQPWVHKGKVKPRQVTTLALSFDHRLVDGELGSKVLADIAAILEQPKRLITWG</sequence>
<comment type="similarity">
    <text evidence="2 6">Belongs to the 2-oxoacid dehydrogenase family.</text>
</comment>
<dbReference type="OrthoDB" id="9805770at2"/>
<keyword evidence="3 6" id="KW-0808">Transferase</keyword>
<evidence type="ECO:0000313" key="10">
    <source>
        <dbReference type="EMBL" id="QGV82692.1"/>
    </source>
</evidence>
<dbReference type="RefSeq" id="WP_156696426.1">
    <property type="nucleotide sequence ID" value="NZ_CP034279.1"/>
</dbReference>
<dbReference type="InterPro" id="IPR011053">
    <property type="entry name" value="Single_hybrid_motif"/>
</dbReference>
<feature type="region of interest" description="Disordered" evidence="7">
    <location>
        <begin position="72"/>
        <end position="111"/>
    </location>
</feature>
<dbReference type="InterPro" id="IPR000089">
    <property type="entry name" value="Biotin_lipoyl"/>
</dbReference>
<dbReference type="EMBL" id="CP034279">
    <property type="protein sequence ID" value="QGV82692.1"/>
    <property type="molecule type" value="Genomic_DNA"/>
</dbReference>
<dbReference type="PANTHER" id="PTHR43178:SF5">
    <property type="entry name" value="LIPOAMIDE ACYLTRANSFERASE COMPONENT OF BRANCHED-CHAIN ALPHA-KETO ACID DEHYDROGENASE COMPLEX, MITOCHONDRIAL"/>
    <property type="match status" value="1"/>
</dbReference>
<dbReference type="SUPFAM" id="SSF47005">
    <property type="entry name" value="Peripheral subunit-binding domain of 2-oxo acid dehydrogenase complex"/>
    <property type="match status" value="1"/>
</dbReference>
<dbReference type="Pfam" id="PF02817">
    <property type="entry name" value="E3_binding"/>
    <property type="match status" value="1"/>
</dbReference>
<dbReference type="SUPFAM" id="SSF52777">
    <property type="entry name" value="CoA-dependent acyltransferases"/>
    <property type="match status" value="1"/>
</dbReference>
<evidence type="ECO:0000256" key="7">
    <source>
        <dbReference type="SAM" id="MobiDB-lite"/>
    </source>
</evidence>
<evidence type="ECO:0000256" key="2">
    <source>
        <dbReference type="ARBA" id="ARBA00007317"/>
    </source>
</evidence>
<dbReference type="Gene3D" id="3.30.559.10">
    <property type="entry name" value="Chloramphenicol acetyltransferase-like domain"/>
    <property type="match status" value="1"/>
</dbReference>
<gene>
    <name evidence="10" type="ORF">EIZ62_15870</name>
</gene>
<evidence type="ECO:0000256" key="6">
    <source>
        <dbReference type="RuleBase" id="RU003423"/>
    </source>
</evidence>
<feature type="compositionally biased region" description="Low complexity" evidence="7">
    <location>
        <begin position="161"/>
        <end position="173"/>
    </location>
</feature>
<dbReference type="Pfam" id="PF00198">
    <property type="entry name" value="2-oxoacid_dh"/>
    <property type="match status" value="1"/>
</dbReference>
<feature type="domain" description="Lipoyl-binding" evidence="8">
    <location>
        <begin position="1"/>
        <end position="71"/>
    </location>
</feature>
<dbReference type="EC" id="2.3.1.-" evidence="6"/>
<dbReference type="AlphaFoldDB" id="A0A6I6FQA4"/>
<dbReference type="FunFam" id="2.40.50.100:FF:000036">
    <property type="entry name" value="Dihydrolipoamide acetyltransferase component of pyruvate dehydrogenase complex"/>
    <property type="match status" value="1"/>
</dbReference>
<evidence type="ECO:0000256" key="5">
    <source>
        <dbReference type="ARBA" id="ARBA00023315"/>
    </source>
</evidence>
<feature type="region of interest" description="Disordered" evidence="7">
    <location>
        <begin position="157"/>
        <end position="181"/>
    </location>
</feature>
<dbReference type="PROSITE" id="PS50968">
    <property type="entry name" value="BIOTINYL_LIPOYL"/>
    <property type="match status" value="1"/>
</dbReference>
<keyword evidence="4 6" id="KW-0450">Lipoyl</keyword>
<evidence type="ECO:0000259" key="8">
    <source>
        <dbReference type="PROSITE" id="PS50968"/>
    </source>
</evidence>
<proteinExistence type="inferred from homology"/>
<keyword evidence="11" id="KW-1185">Reference proteome</keyword>
<dbReference type="FunFam" id="3.30.559.10:FF:000007">
    <property type="entry name" value="Dihydrolipoamide acetyltransferase component of pyruvate dehydrogenase complex"/>
    <property type="match status" value="1"/>
</dbReference>
<dbReference type="FunFam" id="4.10.320.10:FF:000012">
    <property type="entry name" value="Dihydrolipoamide acetyltransferase component of pyruvate dehydrogenase complex"/>
    <property type="match status" value="1"/>
</dbReference>
<evidence type="ECO:0000259" key="9">
    <source>
        <dbReference type="PROSITE" id="PS51826"/>
    </source>
</evidence>
<dbReference type="SUPFAM" id="SSF51230">
    <property type="entry name" value="Single hybrid motif"/>
    <property type="match status" value="1"/>
</dbReference>
<dbReference type="InterPro" id="IPR004167">
    <property type="entry name" value="PSBD"/>
</dbReference>
<dbReference type="PROSITE" id="PS00189">
    <property type="entry name" value="LIPOYL"/>
    <property type="match status" value="1"/>
</dbReference>
<organism evidence="10 11">
    <name type="scientific">Streptomyces ficellus</name>
    <dbReference type="NCBI Taxonomy" id="1977088"/>
    <lineage>
        <taxon>Bacteria</taxon>
        <taxon>Bacillati</taxon>
        <taxon>Actinomycetota</taxon>
        <taxon>Actinomycetes</taxon>
        <taxon>Kitasatosporales</taxon>
        <taxon>Streptomycetaceae</taxon>
        <taxon>Streptomyces</taxon>
    </lineage>
</organism>
<dbReference type="CDD" id="cd06849">
    <property type="entry name" value="lipoyl_domain"/>
    <property type="match status" value="1"/>
</dbReference>
<dbReference type="InterPro" id="IPR003016">
    <property type="entry name" value="2-oxoA_DH_lipoyl-BS"/>
</dbReference>
<dbReference type="Gene3D" id="2.40.50.100">
    <property type="match status" value="1"/>
</dbReference>
<accession>A0A6I6FQA4</accession>
<dbReference type="Pfam" id="PF00364">
    <property type="entry name" value="Biotin_lipoyl"/>
    <property type="match status" value="1"/>
</dbReference>
<dbReference type="PANTHER" id="PTHR43178">
    <property type="entry name" value="DIHYDROLIPOAMIDE ACETYLTRANSFERASE COMPONENT OF PYRUVATE DEHYDROGENASE COMPLEX"/>
    <property type="match status" value="1"/>
</dbReference>
<dbReference type="KEGG" id="sfic:EIZ62_15870"/>
<evidence type="ECO:0000256" key="3">
    <source>
        <dbReference type="ARBA" id="ARBA00022679"/>
    </source>
</evidence>